<sequence>MNHATILMLRTMLGVLMLGTLGAQLLTPVVANEIATATPEVSHLVVPYSIAGILGIACAQVVLVVMWRMLGLVADDTIFSSHASHALRLVDVVVGAFAAGTLLTGVVATTMLVVPNAASPAELLATLGVGAVGVALVLLMIVMRGLLAAAARDRAELAEVV</sequence>
<accession>A0ABR9DTG5</accession>
<protein>
    <submittedName>
        <fullName evidence="2">DUF2975 domain-containing protein</fullName>
    </submittedName>
</protein>
<dbReference type="Pfam" id="PF11188">
    <property type="entry name" value="DUF2975"/>
    <property type="match status" value="1"/>
</dbReference>
<name>A0ABR9DTG5_9MICO</name>
<feature type="transmembrane region" description="Helical" evidence="1">
    <location>
        <begin position="47"/>
        <end position="68"/>
    </location>
</feature>
<feature type="transmembrane region" description="Helical" evidence="1">
    <location>
        <begin position="89"/>
        <end position="112"/>
    </location>
</feature>
<feature type="transmembrane region" description="Helical" evidence="1">
    <location>
        <begin position="124"/>
        <end position="147"/>
    </location>
</feature>
<gene>
    <name evidence="2" type="ORF">IGS67_13185</name>
</gene>
<dbReference type="RefSeq" id="WP_192281997.1">
    <property type="nucleotide sequence ID" value="NZ_JACZDF010000008.1"/>
</dbReference>
<comment type="caution">
    <text evidence="2">The sequence shown here is derived from an EMBL/GenBank/DDBJ whole genome shotgun (WGS) entry which is preliminary data.</text>
</comment>
<evidence type="ECO:0000313" key="2">
    <source>
        <dbReference type="EMBL" id="MBD9700428.1"/>
    </source>
</evidence>
<keyword evidence="3" id="KW-1185">Reference proteome</keyword>
<dbReference type="InterPro" id="IPR021354">
    <property type="entry name" value="DUF2975"/>
</dbReference>
<keyword evidence="1" id="KW-0472">Membrane</keyword>
<reference evidence="2 3" key="1">
    <citation type="submission" date="2020-09" db="EMBL/GenBank/DDBJ databases">
        <title>Flavimobilis rhizosphaerae sp. nov., isolated from rhizosphere soil of Spartina alterniflora.</title>
        <authorList>
            <person name="Hanqin C."/>
        </authorList>
    </citation>
    <scope>NUCLEOTIDE SEQUENCE [LARGE SCALE GENOMIC DNA]</scope>
    <source>
        <strain evidence="2 3">GY 10621</strain>
    </source>
</reference>
<organism evidence="2 3">
    <name type="scientific">Flavimobilis rhizosphaerae</name>
    <dbReference type="NCBI Taxonomy" id="2775421"/>
    <lineage>
        <taxon>Bacteria</taxon>
        <taxon>Bacillati</taxon>
        <taxon>Actinomycetota</taxon>
        <taxon>Actinomycetes</taxon>
        <taxon>Micrococcales</taxon>
        <taxon>Jonesiaceae</taxon>
        <taxon>Flavimobilis</taxon>
    </lineage>
</organism>
<keyword evidence="1" id="KW-1133">Transmembrane helix</keyword>
<keyword evidence="1" id="KW-0812">Transmembrane</keyword>
<evidence type="ECO:0000256" key="1">
    <source>
        <dbReference type="SAM" id="Phobius"/>
    </source>
</evidence>
<evidence type="ECO:0000313" key="3">
    <source>
        <dbReference type="Proteomes" id="UP000642107"/>
    </source>
</evidence>
<dbReference type="Proteomes" id="UP000642107">
    <property type="component" value="Unassembled WGS sequence"/>
</dbReference>
<dbReference type="EMBL" id="JACZDF010000008">
    <property type="protein sequence ID" value="MBD9700428.1"/>
    <property type="molecule type" value="Genomic_DNA"/>
</dbReference>
<proteinExistence type="predicted"/>